<dbReference type="EMBL" id="BAABIS010000001">
    <property type="protein sequence ID" value="GAA4855158.1"/>
    <property type="molecule type" value="Genomic_DNA"/>
</dbReference>
<reference evidence="4" key="1">
    <citation type="journal article" date="2019" name="Int. J. Syst. Evol. Microbiol.">
        <title>The Global Catalogue of Microorganisms (GCM) 10K type strain sequencing project: providing services to taxonomists for standard genome sequencing and annotation.</title>
        <authorList>
            <consortium name="The Broad Institute Genomics Platform"/>
            <consortium name="The Broad Institute Genome Sequencing Center for Infectious Disease"/>
            <person name="Wu L."/>
            <person name="Ma J."/>
        </authorList>
    </citation>
    <scope>NUCLEOTIDE SEQUENCE [LARGE SCALE GENOMIC DNA]</scope>
    <source>
        <strain evidence="4">JCM 13006</strain>
    </source>
</reference>
<evidence type="ECO:0000256" key="1">
    <source>
        <dbReference type="SAM" id="MobiDB-lite"/>
    </source>
</evidence>
<keyword evidence="2" id="KW-0472">Membrane</keyword>
<dbReference type="Proteomes" id="UP001501752">
    <property type="component" value="Unassembled WGS sequence"/>
</dbReference>
<proteinExistence type="predicted"/>
<feature type="compositionally biased region" description="Low complexity" evidence="1">
    <location>
        <begin position="101"/>
        <end position="159"/>
    </location>
</feature>
<name>A0ABP9DR87_9ACTN</name>
<evidence type="ECO:0000256" key="2">
    <source>
        <dbReference type="SAM" id="Phobius"/>
    </source>
</evidence>
<organism evidence="3 4">
    <name type="scientific">Kitasatospora terrestris</name>
    <dbReference type="NCBI Taxonomy" id="258051"/>
    <lineage>
        <taxon>Bacteria</taxon>
        <taxon>Bacillati</taxon>
        <taxon>Actinomycetota</taxon>
        <taxon>Actinomycetes</taxon>
        <taxon>Kitasatosporales</taxon>
        <taxon>Streptomycetaceae</taxon>
        <taxon>Kitasatospora</taxon>
    </lineage>
</organism>
<feature type="transmembrane region" description="Helical" evidence="2">
    <location>
        <begin position="52"/>
        <end position="72"/>
    </location>
</feature>
<feature type="region of interest" description="Disordered" evidence="1">
    <location>
        <begin position="74"/>
        <end position="171"/>
    </location>
</feature>
<accession>A0ABP9DR87</accession>
<evidence type="ECO:0000313" key="3">
    <source>
        <dbReference type="EMBL" id="GAA4855158.1"/>
    </source>
</evidence>
<gene>
    <name evidence="3" type="ORF">GCM10023235_35800</name>
</gene>
<sequence length="171" mass="17053">MNDDTAQLAPPRPAPPVPGTVPGPRRADALPAEEAPVFVDASGRRRRRVQRVGRLLAVPAAGYLLLLASNLLGGPAVDAPFLPQPPERTTPAPQVPQPTGTAPDSAATSAAAADPTSSAPATRRATAPPAPTAATATGAAPTADPTTAAPTASASRGRPTAPNTHKPTKSP</sequence>
<keyword evidence="4" id="KW-1185">Reference proteome</keyword>
<feature type="compositionally biased region" description="Pro residues" evidence="1">
    <location>
        <begin position="10"/>
        <end position="21"/>
    </location>
</feature>
<evidence type="ECO:0000313" key="4">
    <source>
        <dbReference type="Proteomes" id="UP001501752"/>
    </source>
</evidence>
<comment type="caution">
    <text evidence="3">The sequence shown here is derived from an EMBL/GenBank/DDBJ whole genome shotgun (WGS) entry which is preliminary data.</text>
</comment>
<dbReference type="RefSeq" id="WP_345697840.1">
    <property type="nucleotide sequence ID" value="NZ_BAABIS010000001.1"/>
</dbReference>
<feature type="region of interest" description="Disordered" evidence="1">
    <location>
        <begin position="1"/>
        <end position="47"/>
    </location>
</feature>
<evidence type="ECO:0008006" key="5">
    <source>
        <dbReference type="Google" id="ProtNLM"/>
    </source>
</evidence>
<protein>
    <recommendedName>
        <fullName evidence="5">Translation initiation factor IF-2</fullName>
    </recommendedName>
</protein>
<feature type="compositionally biased region" description="Pro residues" evidence="1">
    <location>
        <begin position="82"/>
        <end position="96"/>
    </location>
</feature>
<keyword evidence="2" id="KW-0812">Transmembrane</keyword>
<keyword evidence="2" id="KW-1133">Transmembrane helix</keyword>